<reference evidence="1 2" key="1">
    <citation type="submission" date="2018-02" db="EMBL/GenBank/DDBJ databases">
        <title>The genomes of Aspergillus section Nigri reveals drivers in fungal speciation.</title>
        <authorList>
            <consortium name="DOE Joint Genome Institute"/>
            <person name="Vesth T.C."/>
            <person name="Nybo J."/>
            <person name="Theobald S."/>
            <person name="Brandl J."/>
            <person name="Frisvad J.C."/>
            <person name="Nielsen K.F."/>
            <person name="Lyhne E.K."/>
            <person name="Kogle M.E."/>
            <person name="Kuo A."/>
            <person name="Riley R."/>
            <person name="Clum A."/>
            <person name="Nolan M."/>
            <person name="Lipzen A."/>
            <person name="Salamov A."/>
            <person name="Henrissat B."/>
            <person name="Wiebenga A."/>
            <person name="De vries R.P."/>
            <person name="Grigoriev I.V."/>
            <person name="Mortensen U.H."/>
            <person name="Andersen M.R."/>
            <person name="Baker S.E."/>
        </authorList>
    </citation>
    <scope>NUCLEOTIDE SEQUENCE [LARGE SCALE GENOMIC DNA]</scope>
    <source>
        <strain evidence="1 2">CBS 313.89</strain>
    </source>
</reference>
<sequence length="85" mass="9590">MGSLSRLLRKSCKRAMVHRPWLLPTSSAVCGCEPTQITSRVLSISNGWRSKGAMKRQQETDQTLRRYLSCRNCNRSDAASGYLDI</sequence>
<accession>A0A8G1RW64</accession>
<dbReference type="EMBL" id="KZ824636">
    <property type="protein sequence ID" value="RAK78641.1"/>
    <property type="molecule type" value="Genomic_DNA"/>
</dbReference>
<gene>
    <name evidence="1" type="ORF">BO72DRAFT_67048</name>
</gene>
<dbReference type="GeneID" id="63867935"/>
<dbReference type="VEuPathDB" id="FungiDB:BO72DRAFT_67048"/>
<dbReference type="AlphaFoldDB" id="A0A8G1RW64"/>
<evidence type="ECO:0000313" key="2">
    <source>
        <dbReference type="Proteomes" id="UP000249789"/>
    </source>
</evidence>
<keyword evidence="2" id="KW-1185">Reference proteome</keyword>
<dbReference type="Proteomes" id="UP000249789">
    <property type="component" value="Unassembled WGS sequence"/>
</dbReference>
<dbReference type="PROSITE" id="PS51257">
    <property type="entry name" value="PROKAR_LIPOPROTEIN"/>
    <property type="match status" value="1"/>
</dbReference>
<proteinExistence type="predicted"/>
<organism evidence="1 2">
    <name type="scientific">Aspergillus fijiensis CBS 313.89</name>
    <dbReference type="NCBI Taxonomy" id="1448319"/>
    <lineage>
        <taxon>Eukaryota</taxon>
        <taxon>Fungi</taxon>
        <taxon>Dikarya</taxon>
        <taxon>Ascomycota</taxon>
        <taxon>Pezizomycotina</taxon>
        <taxon>Eurotiomycetes</taxon>
        <taxon>Eurotiomycetidae</taxon>
        <taxon>Eurotiales</taxon>
        <taxon>Aspergillaceae</taxon>
        <taxon>Aspergillus</taxon>
    </lineage>
</organism>
<name>A0A8G1RW64_9EURO</name>
<dbReference type="RefSeq" id="XP_040802651.1">
    <property type="nucleotide sequence ID" value="XM_040950600.1"/>
</dbReference>
<protein>
    <submittedName>
        <fullName evidence="1">Uncharacterized protein</fullName>
    </submittedName>
</protein>
<evidence type="ECO:0000313" key="1">
    <source>
        <dbReference type="EMBL" id="RAK78641.1"/>
    </source>
</evidence>